<proteinExistence type="predicted"/>
<name>A0AAV2TQK8_CALDB</name>
<feature type="compositionally biased region" description="Polar residues" evidence="1">
    <location>
        <begin position="87"/>
        <end position="103"/>
    </location>
</feature>
<feature type="region of interest" description="Disordered" evidence="1">
    <location>
        <begin position="41"/>
        <end position="68"/>
    </location>
</feature>
<sequence length="118" mass="12912">MYVRIWPPGVIACGVNYVQGYRNYPGYQSFGMHPPPPRMPPPPLVMPPPQMAVVQPPPPPPAAFQTPTSVLPPSAAIGVYPQASGFPPNQSQWSGGPNWNLTPQRDAPYPEIPPRDQY</sequence>
<feature type="compositionally biased region" description="Pro residues" evidence="1">
    <location>
        <begin position="41"/>
        <end position="62"/>
    </location>
</feature>
<protein>
    <submittedName>
        <fullName evidence="2">Uncharacterized protein</fullName>
    </submittedName>
</protein>
<organism evidence="2 3">
    <name type="scientific">Calicophoron daubneyi</name>
    <name type="common">Rumen fluke</name>
    <name type="synonym">Paramphistomum daubneyi</name>
    <dbReference type="NCBI Taxonomy" id="300641"/>
    <lineage>
        <taxon>Eukaryota</taxon>
        <taxon>Metazoa</taxon>
        <taxon>Spiralia</taxon>
        <taxon>Lophotrochozoa</taxon>
        <taxon>Platyhelminthes</taxon>
        <taxon>Trematoda</taxon>
        <taxon>Digenea</taxon>
        <taxon>Plagiorchiida</taxon>
        <taxon>Pronocephalata</taxon>
        <taxon>Paramphistomoidea</taxon>
        <taxon>Paramphistomidae</taxon>
        <taxon>Calicophoron</taxon>
    </lineage>
</organism>
<feature type="region of interest" description="Disordered" evidence="1">
    <location>
        <begin position="81"/>
        <end position="118"/>
    </location>
</feature>
<gene>
    <name evidence="2" type="ORF">CDAUBV1_LOCUS14786</name>
</gene>
<evidence type="ECO:0000313" key="2">
    <source>
        <dbReference type="EMBL" id="CAL5139670.1"/>
    </source>
</evidence>
<evidence type="ECO:0000256" key="1">
    <source>
        <dbReference type="SAM" id="MobiDB-lite"/>
    </source>
</evidence>
<dbReference type="EMBL" id="CAXLJL010000623">
    <property type="protein sequence ID" value="CAL5139670.1"/>
    <property type="molecule type" value="Genomic_DNA"/>
</dbReference>
<accession>A0AAV2TQK8</accession>
<dbReference type="AlphaFoldDB" id="A0AAV2TQK8"/>
<reference evidence="2" key="1">
    <citation type="submission" date="2024-06" db="EMBL/GenBank/DDBJ databases">
        <authorList>
            <person name="Liu X."/>
            <person name="Lenzi L."/>
            <person name="Haldenby T S."/>
            <person name="Uol C."/>
        </authorList>
    </citation>
    <scope>NUCLEOTIDE SEQUENCE</scope>
</reference>
<comment type="caution">
    <text evidence="2">The sequence shown here is derived from an EMBL/GenBank/DDBJ whole genome shotgun (WGS) entry which is preliminary data.</text>
</comment>
<evidence type="ECO:0000313" key="3">
    <source>
        <dbReference type="Proteomes" id="UP001497525"/>
    </source>
</evidence>
<dbReference type="Proteomes" id="UP001497525">
    <property type="component" value="Unassembled WGS sequence"/>
</dbReference>